<organism evidence="4 5">
    <name type="scientific">Emergencia timonensis</name>
    <dbReference type="NCBI Taxonomy" id="1776384"/>
    <lineage>
        <taxon>Bacteria</taxon>
        <taxon>Bacillati</taxon>
        <taxon>Bacillota</taxon>
        <taxon>Clostridia</taxon>
        <taxon>Peptostreptococcales</taxon>
        <taxon>Anaerovoracaceae</taxon>
        <taxon>Emergencia</taxon>
    </lineage>
</organism>
<name>A0A415E833_9FIRM</name>
<dbReference type="SUPFAM" id="SSF141066">
    <property type="entry name" value="ICP-like"/>
    <property type="match status" value="1"/>
</dbReference>
<accession>A0A415E833</accession>
<reference evidence="4 5" key="1">
    <citation type="submission" date="2018-08" db="EMBL/GenBank/DDBJ databases">
        <title>A genome reference for cultivated species of the human gut microbiota.</title>
        <authorList>
            <person name="Zou Y."/>
            <person name="Xue W."/>
            <person name="Luo G."/>
        </authorList>
    </citation>
    <scope>NUCLEOTIDE SEQUENCE [LARGE SCALE GENOMIC DNA]</scope>
    <source>
        <strain evidence="4 5">AM07-24</strain>
    </source>
</reference>
<evidence type="ECO:0000313" key="5">
    <source>
        <dbReference type="Proteomes" id="UP000284841"/>
    </source>
</evidence>
<evidence type="ECO:0008006" key="6">
    <source>
        <dbReference type="Google" id="ProtNLM"/>
    </source>
</evidence>
<dbReference type="InterPro" id="IPR036331">
    <property type="entry name" value="Chagasin-like_sf"/>
</dbReference>
<keyword evidence="3" id="KW-0472">Membrane</keyword>
<keyword evidence="1" id="KW-0646">Protease inhibitor</keyword>
<dbReference type="EMBL" id="QRMS01000001">
    <property type="protein sequence ID" value="RHJ89830.1"/>
    <property type="molecule type" value="Genomic_DNA"/>
</dbReference>
<proteinExistence type="predicted"/>
<evidence type="ECO:0000256" key="1">
    <source>
        <dbReference type="ARBA" id="ARBA00022690"/>
    </source>
</evidence>
<dbReference type="STRING" id="1776384.GCA_900086585_03188"/>
<gene>
    <name evidence="4" type="ORF">DW099_04500</name>
</gene>
<protein>
    <recommendedName>
        <fullName evidence="6">Proteinase inhibitor I42 chagasin domain-containing protein</fullName>
    </recommendedName>
</protein>
<evidence type="ECO:0000256" key="3">
    <source>
        <dbReference type="SAM" id="Phobius"/>
    </source>
</evidence>
<comment type="caution">
    <text evidence="4">The sequence shown here is derived from an EMBL/GenBank/DDBJ whole genome shotgun (WGS) entry which is preliminary data.</text>
</comment>
<dbReference type="AlphaFoldDB" id="A0A415E833"/>
<dbReference type="Proteomes" id="UP000284841">
    <property type="component" value="Unassembled WGS sequence"/>
</dbReference>
<keyword evidence="2" id="KW-0789">Thiol protease inhibitor</keyword>
<evidence type="ECO:0000313" key="4">
    <source>
        <dbReference type="EMBL" id="RHJ89830.1"/>
    </source>
</evidence>
<evidence type="ECO:0000256" key="2">
    <source>
        <dbReference type="ARBA" id="ARBA00022704"/>
    </source>
</evidence>
<keyword evidence="3" id="KW-0812">Transmembrane</keyword>
<keyword evidence="5" id="KW-1185">Reference proteome</keyword>
<dbReference type="RefSeq" id="WP_118333856.1">
    <property type="nucleotide sequence ID" value="NZ_AP025567.1"/>
</dbReference>
<keyword evidence="3" id="KW-1133">Transmembrane helix</keyword>
<dbReference type="OrthoDB" id="1365907at2"/>
<dbReference type="GO" id="GO:0004869">
    <property type="term" value="F:cysteine-type endopeptidase inhibitor activity"/>
    <property type="evidence" value="ECO:0007669"/>
    <property type="project" value="UniProtKB-KW"/>
</dbReference>
<feature type="transmembrane region" description="Helical" evidence="3">
    <location>
        <begin position="12"/>
        <end position="33"/>
    </location>
</feature>
<sequence>MEVKKEVRKVMNTKFAITVVALVVMTGLCILFWNTDGSYQVELSADKNEGYQWSYTLSDEKVIRERQRYYAGGLFVFVFEGLKEGIAEVDFVLTKDDDPSQVYERQTYKLRVNPDKRIILSGIVKS</sequence>